<evidence type="ECO:0000313" key="2">
    <source>
        <dbReference type="Proteomes" id="UP001054837"/>
    </source>
</evidence>
<accession>A0AAV4SMM9</accession>
<sequence>MRQIHILLQPSLNKLSLLDISSSVGHSVHERNQYQKFLSGKGNKTLSLQWLVFLRRGYNNLVHCTDVGELEAVDTWLLIMQSWLSRKLDPSFDLCWIAASLKFTATYLGCDNVL</sequence>
<comment type="caution">
    <text evidence="1">The sequence shown here is derived from an EMBL/GenBank/DDBJ whole genome shotgun (WGS) entry which is preliminary data.</text>
</comment>
<gene>
    <name evidence="1" type="ORF">CDAR_587461</name>
</gene>
<keyword evidence="2" id="KW-1185">Reference proteome</keyword>
<evidence type="ECO:0000313" key="1">
    <source>
        <dbReference type="EMBL" id="GIY33792.1"/>
    </source>
</evidence>
<dbReference type="Proteomes" id="UP001054837">
    <property type="component" value="Unassembled WGS sequence"/>
</dbReference>
<protein>
    <submittedName>
        <fullName evidence="1">Uncharacterized protein</fullName>
    </submittedName>
</protein>
<dbReference type="EMBL" id="BPLQ01007986">
    <property type="protein sequence ID" value="GIY33792.1"/>
    <property type="molecule type" value="Genomic_DNA"/>
</dbReference>
<reference evidence="1 2" key="1">
    <citation type="submission" date="2021-06" db="EMBL/GenBank/DDBJ databases">
        <title>Caerostris darwini draft genome.</title>
        <authorList>
            <person name="Kono N."/>
            <person name="Arakawa K."/>
        </authorList>
    </citation>
    <scope>NUCLEOTIDE SEQUENCE [LARGE SCALE GENOMIC DNA]</scope>
</reference>
<dbReference type="AlphaFoldDB" id="A0AAV4SMM9"/>
<name>A0AAV4SMM9_9ARAC</name>
<proteinExistence type="predicted"/>
<organism evidence="1 2">
    <name type="scientific">Caerostris darwini</name>
    <dbReference type="NCBI Taxonomy" id="1538125"/>
    <lineage>
        <taxon>Eukaryota</taxon>
        <taxon>Metazoa</taxon>
        <taxon>Ecdysozoa</taxon>
        <taxon>Arthropoda</taxon>
        <taxon>Chelicerata</taxon>
        <taxon>Arachnida</taxon>
        <taxon>Araneae</taxon>
        <taxon>Araneomorphae</taxon>
        <taxon>Entelegynae</taxon>
        <taxon>Araneoidea</taxon>
        <taxon>Araneidae</taxon>
        <taxon>Caerostris</taxon>
    </lineage>
</organism>